<evidence type="ECO:0000313" key="3">
    <source>
        <dbReference type="Proteomes" id="UP000510647"/>
    </source>
</evidence>
<feature type="transmembrane region" description="Helical" evidence="1">
    <location>
        <begin position="95"/>
        <end position="117"/>
    </location>
</feature>
<reference evidence="2 3" key="1">
    <citation type="submission" date="2020-06" db="EMBL/GenBank/DDBJ databases">
        <title>The yeast mating-type switching endonuclease HO is a domesticated member of an unorthodox homing genetic element family.</title>
        <authorList>
            <person name="Coughlan A.Y."/>
            <person name="Lombardi L."/>
            <person name="Braun-Galleani S."/>
            <person name="Martos A.R."/>
            <person name="Galeote V."/>
            <person name="Bigey F."/>
            <person name="Dequin S."/>
            <person name="Byrne K.P."/>
            <person name="Wolfe K.H."/>
        </authorList>
    </citation>
    <scope>NUCLEOTIDE SEQUENCE [LARGE SCALE GENOMIC DNA]</scope>
    <source>
        <strain evidence="2 3">CBS2947</strain>
    </source>
</reference>
<keyword evidence="1" id="KW-0812">Transmembrane</keyword>
<keyword evidence="3" id="KW-1185">Reference proteome</keyword>
<dbReference type="Proteomes" id="UP000510647">
    <property type="component" value="Chromosome 7"/>
</dbReference>
<keyword evidence="1" id="KW-0472">Membrane</keyword>
<dbReference type="AlphaFoldDB" id="A0A7H9HZ10"/>
<proteinExistence type="predicted"/>
<gene>
    <name evidence="2" type="ORF">HG537_0G00900</name>
</gene>
<sequence>MRQWVSGRYIGWGHRYLRQSGRWITTKPEDPKYVFSKPPEQTVNQQAKSHEGVKDAKYIFSSPVEDLVDSRDGNEESSVLGQAILQQRRKRRKQLLKFMLFGVFGTVLGYSVGYKVLYLREQSFIPLFPASRIRKLSERDRTRIDVDAVKKLAQTRVLQQLSQHEMIKEQYGVPLHDLETNEIPQLQEFSIWCEDQDFSVTGILIEPNDGRSTSHQWYRIPFLVKWRLTHKPLSIHKFVDELMESIGRSSSDLYQIIAPERVYGSFKYEFPLRGDNQAKHIWFLGEMKLSNDSLVVYKGKYHVDVKLEEIDLLRKEEGKLVRYILYRDDESNRK</sequence>
<organism evidence="2 3">
    <name type="scientific">Torulaspora globosa</name>
    <dbReference type="NCBI Taxonomy" id="48254"/>
    <lineage>
        <taxon>Eukaryota</taxon>
        <taxon>Fungi</taxon>
        <taxon>Dikarya</taxon>
        <taxon>Ascomycota</taxon>
        <taxon>Saccharomycotina</taxon>
        <taxon>Saccharomycetes</taxon>
        <taxon>Saccharomycetales</taxon>
        <taxon>Saccharomycetaceae</taxon>
        <taxon>Torulaspora</taxon>
    </lineage>
</organism>
<evidence type="ECO:0008006" key="4">
    <source>
        <dbReference type="Google" id="ProtNLM"/>
    </source>
</evidence>
<evidence type="ECO:0000313" key="2">
    <source>
        <dbReference type="EMBL" id="QLQ81836.1"/>
    </source>
</evidence>
<keyword evidence="1" id="KW-1133">Transmembrane helix</keyword>
<dbReference type="EMBL" id="CP059273">
    <property type="protein sequence ID" value="QLQ81836.1"/>
    <property type="molecule type" value="Genomic_DNA"/>
</dbReference>
<accession>A0A7H9HZ10</accession>
<protein>
    <recommendedName>
        <fullName evidence="4">Altered inheritance of mitochondria protein 39, mitochondrial</fullName>
    </recommendedName>
</protein>
<evidence type="ECO:0000256" key="1">
    <source>
        <dbReference type="SAM" id="Phobius"/>
    </source>
</evidence>
<dbReference type="OrthoDB" id="4058511at2759"/>
<name>A0A7H9HZ10_9SACH</name>